<dbReference type="AlphaFoldDB" id="A0A2Z6ILR2"/>
<evidence type="ECO:0000313" key="2">
    <source>
        <dbReference type="EMBL" id="BBF64713.1"/>
    </source>
</evidence>
<dbReference type="GO" id="GO:0032259">
    <property type="term" value="P:methylation"/>
    <property type="evidence" value="ECO:0007669"/>
    <property type="project" value="UniProtKB-KW"/>
</dbReference>
<evidence type="ECO:0000313" key="3">
    <source>
        <dbReference type="Proteomes" id="UP000280188"/>
    </source>
</evidence>
<dbReference type="KEGG" id="afj:AFERRID_09310"/>
<dbReference type="InterPro" id="IPR029063">
    <property type="entry name" value="SAM-dependent_MTases_sf"/>
</dbReference>
<dbReference type="Pfam" id="PF13649">
    <property type="entry name" value="Methyltransf_25"/>
    <property type="match status" value="1"/>
</dbReference>
<keyword evidence="2" id="KW-0489">Methyltransferase</keyword>
<protein>
    <submittedName>
        <fullName evidence="2">O-antigen chain terminator bifunctional methyltransferase/kinase WbdD</fullName>
    </submittedName>
</protein>
<dbReference type="PANTHER" id="PTHR43861">
    <property type="entry name" value="TRANS-ACONITATE 2-METHYLTRANSFERASE-RELATED"/>
    <property type="match status" value="1"/>
</dbReference>
<dbReference type="GO" id="GO:0016301">
    <property type="term" value="F:kinase activity"/>
    <property type="evidence" value="ECO:0007669"/>
    <property type="project" value="UniProtKB-KW"/>
</dbReference>
<evidence type="ECO:0000256" key="1">
    <source>
        <dbReference type="ARBA" id="ARBA00022679"/>
    </source>
</evidence>
<sequence length="253" mass="28503">MGMLPDSNADWQKIAQNRPYYGVLSEAAYQDSALSDEQRAAFFESGQRYVNMVLDQCTRFFGPDWRAGKALDFGCGVGRLALPLSRRFTEVTGLDVAPAMLSEARFLAEQAGVTNIRWRLGDDALTAIAQEHFDFMLSFIVFQHIPEVRGQAILKRLLQHLAPGGMGVFHFKYAQVSPRHPAATFLSHRIPGGRMLINALRGKPLQEPHMQMNAYNLNRLVQAFQAAGAREIHTRLEDHGGHWGVEMYIRRGY</sequence>
<dbReference type="Proteomes" id="UP000280188">
    <property type="component" value="Chromosome"/>
</dbReference>
<keyword evidence="3" id="KW-1185">Reference proteome</keyword>
<name>A0A2Z6ILR2_ACIFI</name>
<dbReference type="GO" id="GO:0008168">
    <property type="term" value="F:methyltransferase activity"/>
    <property type="evidence" value="ECO:0007669"/>
    <property type="project" value="UniProtKB-KW"/>
</dbReference>
<dbReference type="InterPro" id="IPR041698">
    <property type="entry name" value="Methyltransf_25"/>
</dbReference>
<dbReference type="SUPFAM" id="SSF53335">
    <property type="entry name" value="S-adenosyl-L-methionine-dependent methyltransferases"/>
    <property type="match status" value="1"/>
</dbReference>
<accession>A0A2Z6ILR2</accession>
<dbReference type="EMBL" id="AP018795">
    <property type="protein sequence ID" value="BBF64713.1"/>
    <property type="molecule type" value="Genomic_DNA"/>
</dbReference>
<dbReference type="RefSeq" id="WP_126604467.1">
    <property type="nucleotide sequence ID" value="NZ_AP018795.1"/>
</dbReference>
<gene>
    <name evidence="2" type="ORF">AFERRID_09310</name>
</gene>
<proteinExistence type="predicted"/>
<keyword evidence="1 2" id="KW-0808">Transferase</keyword>
<organism evidence="2 3">
    <name type="scientific">Acidithiobacillus ferridurans</name>
    <dbReference type="NCBI Taxonomy" id="1232575"/>
    <lineage>
        <taxon>Bacteria</taxon>
        <taxon>Pseudomonadati</taxon>
        <taxon>Pseudomonadota</taxon>
        <taxon>Acidithiobacillia</taxon>
        <taxon>Acidithiobacillales</taxon>
        <taxon>Acidithiobacillaceae</taxon>
        <taxon>Acidithiobacillus</taxon>
    </lineage>
</organism>
<reference evidence="2 3" key="1">
    <citation type="journal article" date="2018" name="Microbiol. Resour. Announc.">
        <title>Complete Genome Sequence of Acidithiobacillus ferridurans JCM 18981.</title>
        <authorList>
            <person name="Miyauchi T."/>
            <person name="Kouzuma A."/>
            <person name="Abe T."/>
            <person name="Watanabe K."/>
        </authorList>
    </citation>
    <scope>NUCLEOTIDE SEQUENCE [LARGE SCALE GENOMIC DNA]</scope>
    <source>
        <strain evidence="3">ATCC 33020 / DSM 29468 / JCM 18981 / 11Fe</strain>
    </source>
</reference>
<keyword evidence="2" id="KW-0418">Kinase</keyword>
<dbReference type="CDD" id="cd02440">
    <property type="entry name" value="AdoMet_MTases"/>
    <property type="match status" value="1"/>
</dbReference>
<dbReference type="Gene3D" id="3.40.50.150">
    <property type="entry name" value="Vaccinia Virus protein VP39"/>
    <property type="match status" value="1"/>
</dbReference>